<dbReference type="EMBL" id="GANP01015090">
    <property type="protein sequence ID" value="JAB69378.1"/>
    <property type="molecule type" value="mRNA"/>
</dbReference>
<keyword evidence="1" id="KW-0732">Signal</keyword>
<evidence type="ECO:0000256" key="1">
    <source>
        <dbReference type="SAM" id="SignalP"/>
    </source>
</evidence>
<dbReference type="AlphaFoldDB" id="V5H8W5"/>
<organism evidence="2">
    <name type="scientific">Ixodes ricinus</name>
    <name type="common">Common tick</name>
    <name type="synonym">Acarus ricinus</name>
    <dbReference type="NCBI Taxonomy" id="34613"/>
    <lineage>
        <taxon>Eukaryota</taxon>
        <taxon>Metazoa</taxon>
        <taxon>Ecdysozoa</taxon>
        <taxon>Arthropoda</taxon>
        <taxon>Chelicerata</taxon>
        <taxon>Arachnida</taxon>
        <taxon>Acari</taxon>
        <taxon>Parasitiformes</taxon>
        <taxon>Ixodida</taxon>
        <taxon>Ixodoidea</taxon>
        <taxon>Ixodidae</taxon>
        <taxon>Ixodinae</taxon>
        <taxon>Ixodes</taxon>
    </lineage>
</organism>
<sequence length="226" mass="25367">MLWCGFLLLGALGYAHAATVIEANNFVDTVLQERLPLVVRQSPSLFPAAHIPVFNFLVPSNAITNRDLDVNMTEGMIHGLDTALRRMGDCQSRDVKDGFPSILCTLDLNEVNTTFLALTRGDNVVRSLKHIWVHAVTVDSIARLEITGSQTRVASLRAFDVQNLHFVTTYDRELHLNTDRSRQFKEHVELKVKEALQDIMQNENQKVLTQAGPLSPSLFPEPRISH</sequence>
<evidence type="ECO:0000313" key="2">
    <source>
        <dbReference type="EMBL" id="JAB69378.1"/>
    </source>
</evidence>
<feature type="chain" id="PRO_5004735397" evidence="1">
    <location>
        <begin position="18"/>
        <end position="226"/>
    </location>
</feature>
<feature type="signal peptide" evidence="1">
    <location>
        <begin position="1"/>
        <end position="17"/>
    </location>
</feature>
<proteinExistence type="evidence at transcript level"/>
<reference evidence="2" key="1">
    <citation type="journal article" date="2015" name="Sci. Rep.">
        <title>Tissue- and time-dependent transcription in Ixodes ricinus salivary glands and midguts when blood feeding on the vertebrate host.</title>
        <authorList>
            <person name="Kotsyfakis M."/>
            <person name="Schwarz A."/>
            <person name="Erhart J."/>
            <person name="Ribeiro J.M."/>
        </authorList>
    </citation>
    <scope>NUCLEOTIDE SEQUENCE</scope>
    <source>
        <tissue evidence="2">Salivary gland and midgut</tissue>
    </source>
</reference>
<accession>V5H8W5</accession>
<protein>
    <submittedName>
        <fullName evidence="2">Putative conserved secreted protein</fullName>
    </submittedName>
</protein>
<name>V5H8W5_IXORI</name>